<dbReference type="EMBL" id="MZNU01000226">
    <property type="protein sequence ID" value="OWP02554.1"/>
    <property type="molecule type" value="Genomic_DNA"/>
</dbReference>
<sequence>MAPSADSVSAAAMSSSQYDFTTFRNVISGNLVTASETRHAINPATKEPSWEVPIATAQDVDEAVAAARRAFPPWAETPIEQRQHALKSFAAALAKHTSEFAKLLVIEQGKPLNWASYEAQLAPKKILELADMSVPDETLEDNEDRHVVARFPPLGVVVGIVAWNFPLILAVGKIIPAVLTGNTVIVKPSPSTPYTALKLVEIAQSFFPPGVVQALGGDETLGPLLTAHAGVDKITFTGSSATGKKIMESASKTLKRVTLELGGNDPAIVCKSVDIPSTAAKVAAMAFMNSGQVCVALKRIYIHDSIYPAFRDAMVAYTQTLKVGPGFEDGVAIGPVQNAMQYERVKGFLDDAAEHSQVVALGGDIPASEGYFISPTIIENPADDSRVVMEEPFGPVLPIMRWCDEEDVVRRANDTRMGLGASVWSRDLDEAARIALRIQAGSVWVNTHMEVSSSLPFGGLKESGLGVENGIVGLKAFCNMQVLFLKKKI</sequence>
<dbReference type="InterPro" id="IPR015590">
    <property type="entry name" value="Aldehyde_DH_dom"/>
</dbReference>
<dbReference type="EC" id="1.2.1.3" evidence="3"/>
<feature type="active site" evidence="5">
    <location>
        <position position="260"/>
    </location>
</feature>
<dbReference type="OrthoDB" id="310895at2759"/>
<dbReference type="SUPFAM" id="SSF53720">
    <property type="entry name" value="ALDH-like"/>
    <property type="match status" value="1"/>
</dbReference>
<evidence type="ECO:0000259" key="7">
    <source>
        <dbReference type="Pfam" id="PF00171"/>
    </source>
</evidence>
<evidence type="ECO:0000256" key="2">
    <source>
        <dbReference type="ARBA" id="ARBA00023002"/>
    </source>
</evidence>
<dbReference type="Pfam" id="PF00171">
    <property type="entry name" value="Aldedh"/>
    <property type="match status" value="1"/>
</dbReference>
<keyword evidence="9" id="KW-1185">Reference proteome</keyword>
<evidence type="ECO:0000256" key="3">
    <source>
        <dbReference type="ARBA" id="ARBA00024226"/>
    </source>
</evidence>
<dbReference type="InterPro" id="IPR016162">
    <property type="entry name" value="Ald_DH_N"/>
</dbReference>
<dbReference type="AlphaFoldDB" id="A0A218Z4B6"/>
<protein>
    <recommendedName>
        <fullName evidence="3">aldehyde dehydrogenase (NAD(+))</fullName>
        <ecNumber evidence="3">1.2.1.3</ecNumber>
    </recommendedName>
</protein>
<dbReference type="InParanoid" id="A0A218Z4B6"/>
<dbReference type="FunFam" id="3.40.605.10:FF:000007">
    <property type="entry name" value="NAD/NADP-dependent betaine aldehyde dehydrogenase"/>
    <property type="match status" value="1"/>
</dbReference>
<comment type="caution">
    <text evidence="8">The sequence shown here is derived from an EMBL/GenBank/DDBJ whole genome shotgun (WGS) entry which is preliminary data.</text>
</comment>
<organism evidence="8 9">
    <name type="scientific">Diplocarpon coronariae</name>
    <dbReference type="NCBI Taxonomy" id="2795749"/>
    <lineage>
        <taxon>Eukaryota</taxon>
        <taxon>Fungi</taxon>
        <taxon>Dikarya</taxon>
        <taxon>Ascomycota</taxon>
        <taxon>Pezizomycotina</taxon>
        <taxon>Leotiomycetes</taxon>
        <taxon>Helotiales</taxon>
        <taxon>Drepanopezizaceae</taxon>
        <taxon>Diplocarpon</taxon>
    </lineage>
</organism>
<dbReference type="InterPro" id="IPR044086">
    <property type="entry name" value="LUC3-like"/>
</dbReference>
<evidence type="ECO:0000256" key="6">
    <source>
        <dbReference type="RuleBase" id="RU003345"/>
    </source>
</evidence>
<dbReference type="Proteomes" id="UP000242519">
    <property type="component" value="Unassembled WGS sequence"/>
</dbReference>
<feature type="domain" description="Aldehyde dehydrogenase" evidence="7">
    <location>
        <begin position="35"/>
        <end position="481"/>
    </location>
</feature>
<dbReference type="FunFam" id="3.40.309.10:FF:000009">
    <property type="entry name" value="Aldehyde dehydrogenase A"/>
    <property type="match status" value="1"/>
</dbReference>
<dbReference type="STRING" id="503106.A0A218Z4B6"/>
<name>A0A218Z4B6_9HELO</name>
<dbReference type="PROSITE" id="PS00687">
    <property type="entry name" value="ALDEHYDE_DEHYDR_GLU"/>
    <property type="match status" value="1"/>
</dbReference>
<accession>A0A218Z4B6</accession>
<dbReference type="PANTHER" id="PTHR11699">
    <property type="entry name" value="ALDEHYDE DEHYDROGENASE-RELATED"/>
    <property type="match status" value="1"/>
</dbReference>
<evidence type="ECO:0000313" key="9">
    <source>
        <dbReference type="Proteomes" id="UP000242519"/>
    </source>
</evidence>
<dbReference type="CDD" id="cd07106">
    <property type="entry name" value="ALDH_AldA-AAD23400"/>
    <property type="match status" value="1"/>
</dbReference>
<evidence type="ECO:0000256" key="5">
    <source>
        <dbReference type="PROSITE-ProRule" id="PRU10007"/>
    </source>
</evidence>
<proteinExistence type="inferred from homology"/>
<dbReference type="InterPro" id="IPR016161">
    <property type="entry name" value="Ald_DH/histidinol_DH"/>
</dbReference>
<comment type="catalytic activity">
    <reaction evidence="4">
        <text>an aldehyde + NAD(+) + H2O = a carboxylate + NADH + 2 H(+)</text>
        <dbReference type="Rhea" id="RHEA:16185"/>
        <dbReference type="ChEBI" id="CHEBI:15377"/>
        <dbReference type="ChEBI" id="CHEBI:15378"/>
        <dbReference type="ChEBI" id="CHEBI:17478"/>
        <dbReference type="ChEBI" id="CHEBI:29067"/>
        <dbReference type="ChEBI" id="CHEBI:57540"/>
        <dbReference type="ChEBI" id="CHEBI:57945"/>
        <dbReference type="EC" id="1.2.1.3"/>
    </reaction>
</comment>
<evidence type="ECO:0000256" key="1">
    <source>
        <dbReference type="ARBA" id="ARBA00009986"/>
    </source>
</evidence>
<evidence type="ECO:0000313" key="8">
    <source>
        <dbReference type="EMBL" id="OWP02554.1"/>
    </source>
</evidence>
<dbReference type="PROSITE" id="PS00070">
    <property type="entry name" value="ALDEHYDE_DEHYDR_CYS"/>
    <property type="match status" value="1"/>
</dbReference>
<evidence type="ECO:0000256" key="4">
    <source>
        <dbReference type="ARBA" id="ARBA00049194"/>
    </source>
</evidence>
<dbReference type="InterPro" id="IPR016160">
    <property type="entry name" value="Ald_DH_CS_CYS"/>
</dbReference>
<dbReference type="Gene3D" id="3.40.309.10">
    <property type="entry name" value="Aldehyde Dehydrogenase, Chain A, domain 2"/>
    <property type="match status" value="1"/>
</dbReference>
<dbReference type="GO" id="GO:0004029">
    <property type="term" value="F:aldehyde dehydrogenase (NAD+) activity"/>
    <property type="evidence" value="ECO:0007669"/>
    <property type="project" value="UniProtKB-EC"/>
</dbReference>
<dbReference type="InterPro" id="IPR029510">
    <property type="entry name" value="Ald_DH_CS_GLU"/>
</dbReference>
<dbReference type="Gene3D" id="3.40.605.10">
    <property type="entry name" value="Aldehyde Dehydrogenase, Chain A, domain 1"/>
    <property type="match status" value="1"/>
</dbReference>
<reference evidence="8 9" key="1">
    <citation type="submission" date="2017-04" db="EMBL/GenBank/DDBJ databases">
        <title>Draft genome sequence of Marssonina coronaria NL1: causal agent of apple blotch.</title>
        <authorList>
            <person name="Cheng Q."/>
        </authorList>
    </citation>
    <scope>NUCLEOTIDE SEQUENCE [LARGE SCALE GENOMIC DNA]</scope>
    <source>
        <strain evidence="8 9">NL1</strain>
    </source>
</reference>
<gene>
    <name evidence="8" type="ORF">B2J93_4397</name>
</gene>
<comment type="similarity">
    <text evidence="1 6">Belongs to the aldehyde dehydrogenase family.</text>
</comment>
<keyword evidence="2 6" id="KW-0560">Oxidoreductase</keyword>
<dbReference type="InterPro" id="IPR016163">
    <property type="entry name" value="Ald_DH_C"/>
</dbReference>